<comment type="caution">
    <text evidence="3">The sequence shown here is derived from an EMBL/GenBank/DDBJ whole genome shotgun (WGS) entry which is preliminary data.</text>
</comment>
<dbReference type="PANTHER" id="PTHR24074">
    <property type="entry name" value="CO-CHAPERONE PROTEIN DJLA"/>
    <property type="match status" value="1"/>
</dbReference>
<name>A0A2N7X4R1_9BURK</name>
<feature type="domain" description="J" evidence="2">
    <location>
        <begin position="3"/>
        <end position="69"/>
    </location>
</feature>
<dbReference type="PROSITE" id="PS00636">
    <property type="entry name" value="DNAJ_1"/>
    <property type="match status" value="1"/>
</dbReference>
<dbReference type="SUPFAM" id="SSF46565">
    <property type="entry name" value="Chaperone J-domain"/>
    <property type="match status" value="1"/>
</dbReference>
<evidence type="ECO:0000313" key="4">
    <source>
        <dbReference type="Proteomes" id="UP000235777"/>
    </source>
</evidence>
<dbReference type="InterPro" id="IPR050817">
    <property type="entry name" value="DjlA_DnaK_co-chaperone"/>
</dbReference>
<dbReference type="SMART" id="SM00271">
    <property type="entry name" value="DnaJ"/>
    <property type="match status" value="1"/>
</dbReference>
<feature type="compositionally biased region" description="Polar residues" evidence="1">
    <location>
        <begin position="177"/>
        <end position="186"/>
    </location>
</feature>
<protein>
    <submittedName>
        <fullName evidence="3">J domain-containing protein</fullName>
    </submittedName>
</protein>
<dbReference type="AlphaFoldDB" id="A0A2N7X4R1"/>
<dbReference type="PRINTS" id="PR00625">
    <property type="entry name" value="JDOMAIN"/>
</dbReference>
<evidence type="ECO:0000259" key="2">
    <source>
        <dbReference type="PROSITE" id="PS50076"/>
    </source>
</evidence>
<dbReference type="EMBL" id="PNYC01000006">
    <property type="protein sequence ID" value="PMS36594.1"/>
    <property type="molecule type" value="Genomic_DNA"/>
</dbReference>
<dbReference type="RefSeq" id="WP_102606835.1">
    <property type="nucleotide sequence ID" value="NZ_PNYC01000006.1"/>
</dbReference>
<dbReference type="InterPro" id="IPR036869">
    <property type="entry name" value="J_dom_sf"/>
</dbReference>
<keyword evidence="4" id="KW-1185">Reference proteome</keyword>
<dbReference type="CDD" id="cd06257">
    <property type="entry name" value="DnaJ"/>
    <property type="match status" value="1"/>
</dbReference>
<evidence type="ECO:0000313" key="3">
    <source>
        <dbReference type="EMBL" id="PMS36594.1"/>
    </source>
</evidence>
<organism evidence="3 4">
    <name type="scientific">Trinickia symbiotica</name>
    <dbReference type="NCBI Taxonomy" id="863227"/>
    <lineage>
        <taxon>Bacteria</taxon>
        <taxon>Pseudomonadati</taxon>
        <taxon>Pseudomonadota</taxon>
        <taxon>Betaproteobacteria</taxon>
        <taxon>Burkholderiales</taxon>
        <taxon>Burkholderiaceae</taxon>
        <taxon>Trinickia</taxon>
    </lineage>
</organism>
<gene>
    <name evidence="3" type="ORF">C0Z20_10785</name>
</gene>
<dbReference type="Pfam" id="PF00226">
    <property type="entry name" value="DnaJ"/>
    <property type="match status" value="1"/>
</dbReference>
<dbReference type="InterPro" id="IPR018253">
    <property type="entry name" value="DnaJ_domain_CS"/>
</dbReference>
<dbReference type="Proteomes" id="UP000235777">
    <property type="component" value="Unassembled WGS sequence"/>
</dbReference>
<accession>A0A2N7X4R1</accession>
<dbReference type="PROSITE" id="PS50076">
    <property type="entry name" value="DNAJ_2"/>
    <property type="match status" value="1"/>
</dbReference>
<proteinExistence type="predicted"/>
<feature type="compositionally biased region" description="Basic and acidic residues" evidence="1">
    <location>
        <begin position="153"/>
        <end position="162"/>
    </location>
</feature>
<reference evidence="3 4" key="1">
    <citation type="submission" date="2018-01" db="EMBL/GenBank/DDBJ databases">
        <title>Whole genome analyses suggest that Burkholderia sensu lato contains two further novel genera in the rhizoxinica-symbiotica group Mycetohabitans gen. nov., and Trinickia gen. nov.: implications for the evolution of diazotrophy and nodulation in the Burkholderiaceae.</title>
        <authorList>
            <person name="Estrada-de los Santos P."/>
            <person name="Palmer M."/>
            <person name="Chavez-Ramirez B."/>
            <person name="Beukes C."/>
            <person name="Steenkamp E.T."/>
            <person name="Hirsch A.M."/>
            <person name="Manyaka P."/>
            <person name="Maluk M."/>
            <person name="Lafos M."/>
            <person name="Crook M."/>
            <person name="Gross E."/>
            <person name="Simon M.F."/>
            <person name="Bueno dos Reis Junior F."/>
            <person name="Poole P.S."/>
            <person name="Venter S.N."/>
            <person name="James E.K."/>
        </authorList>
    </citation>
    <scope>NUCLEOTIDE SEQUENCE [LARGE SCALE GENOMIC DNA]</scope>
    <source>
        <strain evidence="3 4">JPY 581</strain>
    </source>
</reference>
<sequence>MATLYETLGVREDATDDEIKRAYRRAAMKAHPDRNVGREASAHARFQEIKEAYAILSDPVQRRVYDSVYAEEVSRLARRRDEEERLKAKREAARQAEYARFVRLAMRFAERGYNRDVLFGVLLGRDCEVELAGRIADSVAALHASRQSAPSRDANEDDRAPLDEEAVTQAAAPENPDPQSEPQSKPDTSRRDPEPTPSEDADTRGERAHANLFSTLWHGVFGLRQ</sequence>
<feature type="region of interest" description="Disordered" evidence="1">
    <location>
        <begin position="144"/>
        <end position="209"/>
    </location>
</feature>
<evidence type="ECO:0000256" key="1">
    <source>
        <dbReference type="SAM" id="MobiDB-lite"/>
    </source>
</evidence>
<dbReference type="InterPro" id="IPR001623">
    <property type="entry name" value="DnaJ_domain"/>
</dbReference>
<dbReference type="Gene3D" id="1.10.287.110">
    <property type="entry name" value="DnaJ domain"/>
    <property type="match status" value="1"/>
</dbReference>